<evidence type="ECO:0000256" key="2">
    <source>
        <dbReference type="ARBA" id="ARBA00022723"/>
    </source>
</evidence>
<organism evidence="13 14">
    <name type="scientific">Thalassospira lucentensis</name>
    <dbReference type="NCBI Taxonomy" id="168935"/>
    <lineage>
        <taxon>Bacteria</taxon>
        <taxon>Pseudomonadati</taxon>
        <taxon>Pseudomonadota</taxon>
        <taxon>Alphaproteobacteria</taxon>
        <taxon>Rhodospirillales</taxon>
        <taxon>Thalassospiraceae</taxon>
        <taxon>Thalassospira</taxon>
    </lineage>
</organism>
<comment type="similarity">
    <text evidence="1 11">Belongs to the aldehyde dehydrogenase family.</text>
</comment>
<proteinExistence type="inferred from homology"/>
<keyword evidence="4 11" id="KW-0560">Oxidoreductase</keyword>
<evidence type="ECO:0000313" key="13">
    <source>
        <dbReference type="EMBL" id="KZB61810.1"/>
    </source>
</evidence>
<keyword evidence="2" id="KW-0479">Metal-binding</keyword>
<dbReference type="GO" id="GO:0046872">
    <property type="term" value="F:metal ion binding"/>
    <property type="evidence" value="ECO:0007669"/>
    <property type="project" value="UniProtKB-KW"/>
</dbReference>
<comment type="subunit">
    <text evidence="9">Dimer of dimers.</text>
</comment>
<evidence type="ECO:0000259" key="12">
    <source>
        <dbReference type="Pfam" id="PF00171"/>
    </source>
</evidence>
<dbReference type="InterPro" id="IPR029510">
    <property type="entry name" value="Ald_DH_CS_GLU"/>
</dbReference>
<dbReference type="InterPro" id="IPR015590">
    <property type="entry name" value="Aldehyde_DH_dom"/>
</dbReference>
<dbReference type="OrthoDB" id="9772584at2"/>
<evidence type="ECO:0000256" key="4">
    <source>
        <dbReference type="ARBA" id="ARBA00023002"/>
    </source>
</evidence>
<dbReference type="PANTHER" id="PTHR11699">
    <property type="entry name" value="ALDEHYDE DEHYDROGENASE-RELATED"/>
    <property type="match status" value="1"/>
</dbReference>
<dbReference type="NCBIfam" id="NF009725">
    <property type="entry name" value="PRK13252.1"/>
    <property type="match status" value="1"/>
</dbReference>
<evidence type="ECO:0000256" key="6">
    <source>
        <dbReference type="ARBA" id="ARBA00023097"/>
    </source>
</evidence>
<dbReference type="FunFam" id="3.40.605.10:FF:000007">
    <property type="entry name" value="NAD/NADP-dependent betaine aldehyde dehydrogenase"/>
    <property type="match status" value="1"/>
</dbReference>
<dbReference type="GO" id="GO:0008802">
    <property type="term" value="F:betaine-aldehyde dehydrogenase (NAD+) activity"/>
    <property type="evidence" value="ECO:0007669"/>
    <property type="project" value="UniProtKB-EC"/>
</dbReference>
<dbReference type="Gene3D" id="3.40.605.10">
    <property type="entry name" value="Aldehyde Dehydrogenase, Chain A, domain 1"/>
    <property type="match status" value="1"/>
</dbReference>
<evidence type="ECO:0000256" key="7">
    <source>
        <dbReference type="ARBA" id="ARBA00051919"/>
    </source>
</evidence>
<keyword evidence="3" id="KW-0630">Potassium</keyword>
<dbReference type="InterPro" id="IPR016163">
    <property type="entry name" value="Ald_DH_C"/>
</dbReference>
<evidence type="ECO:0000256" key="3">
    <source>
        <dbReference type="ARBA" id="ARBA00022958"/>
    </source>
</evidence>
<reference evidence="13 14" key="1">
    <citation type="submission" date="2015-12" db="EMBL/GenBank/DDBJ databases">
        <title>Genome sequence of Thalassospira lucentensis MCCC 1A02072.</title>
        <authorList>
            <person name="Lu L."/>
            <person name="Lai Q."/>
            <person name="Shao Z."/>
            <person name="Qian P."/>
        </authorList>
    </citation>
    <scope>NUCLEOTIDE SEQUENCE [LARGE SCALE GENOMIC DNA]</scope>
    <source>
        <strain evidence="13 14">MCCC 1A02072</strain>
    </source>
</reference>
<sequence>MSLYQIQNFINGKKVAGSGAEMVTLNPATNAVLAKGKESTAADVDAAVKAARAGFEIWKNTPAAERARVLFKAAQILRDRNDELALVETRDTGRAIQETEIVDVISGVECLEYFAGVAGSLSGEHIDLGGNFAYTRREAVGVCGAIGAWNYPIQIACWKAAPALACGNAVVYKPSEVTPLSAIAVAEALQEAGLPDGVYNVVQGARTCGAVLVEHPGVDKVSLTGSAETGAKVAAVAAGGMKAVTMELGGKSPMIVFEDADLDNAVSGAQMANFYSSGQICSNGTRVFVHESVADAFIEKLIARSKHLVLGDPEKRETQVGPIVTKAQFEKVMSYIEAGKGEGAKCVLGGHAVTENMPEGGLFVAPTVFTGCTDDMTIVREEIFGPVMSVLTFRDEDEVIKRANDTQYGLAAGVFTRDLSRGHRVVARLEAGTCWINTYNITPIEMPFGGVKKSGVGRENGRAAIEHYTRIKSVYVETGDVEAPY</sequence>
<dbReference type="AlphaFoldDB" id="A0A154L1M9"/>
<dbReference type="SUPFAM" id="SSF53720">
    <property type="entry name" value="ALDH-like"/>
    <property type="match status" value="1"/>
</dbReference>
<feature type="domain" description="Aldehyde dehydrogenase" evidence="12">
    <location>
        <begin position="18"/>
        <end position="474"/>
    </location>
</feature>
<dbReference type="Proteomes" id="UP000076335">
    <property type="component" value="Unassembled WGS sequence"/>
</dbReference>
<evidence type="ECO:0000313" key="14">
    <source>
        <dbReference type="Proteomes" id="UP000076335"/>
    </source>
</evidence>
<keyword evidence="6" id="KW-0558">Oxidation</keyword>
<dbReference type="InterPro" id="IPR016160">
    <property type="entry name" value="Ald_DH_CS_CYS"/>
</dbReference>
<dbReference type="RefSeq" id="WP_062953118.1">
    <property type="nucleotide sequence ID" value="NZ_LPVY01000022.1"/>
</dbReference>
<name>A0A154L1M9_9PROT</name>
<feature type="active site" evidence="10">
    <location>
        <position position="247"/>
    </location>
</feature>
<evidence type="ECO:0000256" key="5">
    <source>
        <dbReference type="ARBA" id="ARBA00023027"/>
    </source>
</evidence>
<dbReference type="FunFam" id="3.40.309.10:FF:000014">
    <property type="entry name" value="NAD/NADP-dependent betaine aldehyde dehydrogenase"/>
    <property type="match status" value="1"/>
</dbReference>
<comment type="catalytic activity">
    <reaction evidence="8">
        <text>betaine aldehyde + NAD(+) + H2O = glycine betaine + NADH + 2 H(+)</text>
        <dbReference type="Rhea" id="RHEA:15305"/>
        <dbReference type="ChEBI" id="CHEBI:15377"/>
        <dbReference type="ChEBI" id="CHEBI:15378"/>
        <dbReference type="ChEBI" id="CHEBI:15710"/>
        <dbReference type="ChEBI" id="CHEBI:17750"/>
        <dbReference type="ChEBI" id="CHEBI:57540"/>
        <dbReference type="ChEBI" id="CHEBI:57945"/>
        <dbReference type="EC" id="1.2.1.8"/>
    </reaction>
    <physiologicalReaction direction="left-to-right" evidence="8">
        <dbReference type="Rhea" id="RHEA:15306"/>
    </physiologicalReaction>
</comment>
<dbReference type="Pfam" id="PF00171">
    <property type="entry name" value="Aldedh"/>
    <property type="match status" value="1"/>
</dbReference>
<gene>
    <name evidence="13" type="ORF">AUP42_06065</name>
</gene>
<evidence type="ECO:0000256" key="10">
    <source>
        <dbReference type="PROSITE-ProRule" id="PRU10007"/>
    </source>
</evidence>
<comment type="catalytic activity">
    <reaction evidence="7">
        <text>betaine aldehyde + NADP(+) + H2O = glycine betaine + NADPH + 2 H(+)</text>
        <dbReference type="Rhea" id="RHEA:30067"/>
        <dbReference type="ChEBI" id="CHEBI:15377"/>
        <dbReference type="ChEBI" id="CHEBI:15378"/>
        <dbReference type="ChEBI" id="CHEBI:15710"/>
        <dbReference type="ChEBI" id="CHEBI:17750"/>
        <dbReference type="ChEBI" id="CHEBI:57783"/>
        <dbReference type="ChEBI" id="CHEBI:58349"/>
    </reaction>
    <physiologicalReaction direction="left-to-right" evidence="7">
        <dbReference type="Rhea" id="RHEA:30068"/>
    </physiologicalReaction>
</comment>
<protein>
    <submittedName>
        <fullName evidence="13">Betaine-aldehyde dehydrogenase</fullName>
    </submittedName>
</protein>
<dbReference type="PROSITE" id="PS00687">
    <property type="entry name" value="ALDEHYDE_DEHYDR_GLU"/>
    <property type="match status" value="1"/>
</dbReference>
<dbReference type="PROSITE" id="PS00070">
    <property type="entry name" value="ALDEHYDE_DEHYDR_CYS"/>
    <property type="match status" value="1"/>
</dbReference>
<accession>A0A154L1M9</accession>
<dbReference type="InterPro" id="IPR016162">
    <property type="entry name" value="Ald_DH_N"/>
</dbReference>
<dbReference type="InterPro" id="IPR016161">
    <property type="entry name" value="Ald_DH/histidinol_DH"/>
</dbReference>
<keyword evidence="5" id="KW-0520">NAD</keyword>
<dbReference type="EMBL" id="LPVY01000022">
    <property type="protein sequence ID" value="KZB61810.1"/>
    <property type="molecule type" value="Genomic_DNA"/>
</dbReference>
<dbReference type="Gene3D" id="3.40.309.10">
    <property type="entry name" value="Aldehyde Dehydrogenase, Chain A, domain 2"/>
    <property type="match status" value="1"/>
</dbReference>
<evidence type="ECO:0000256" key="11">
    <source>
        <dbReference type="RuleBase" id="RU003345"/>
    </source>
</evidence>
<evidence type="ECO:0000256" key="8">
    <source>
        <dbReference type="ARBA" id="ARBA00052192"/>
    </source>
</evidence>
<comment type="caution">
    <text evidence="13">The sequence shown here is derived from an EMBL/GenBank/DDBJ whole genome shotgun (WGS) entry which is preliminary data.</text>
</comment>
<evidence type="ECO:0000256" key="1">
    <source>
        <dbReference type="ARBA" id="ARBA00009986"/>
    </source>
</evidence>
<evidence type="ECO:0000256" key="9">
    <source>
        <dbReference type="ARBA" id="ARBA00065931"/>
    </source>
</evidence>